<dbReference type="SUPFAM" id="SSF56935">
    <property type="entry name" value="Porins"/>
    <property type="match status" value="1"/>
</dbReference>
<name>A0A3B0VFJ0_9ZZZZ</name>
<dbReference type="EMBL" id="UOET01000532">
    <property type="protein sequence ID" value="VAW30544.1"/>
    <property type="molecule type" value="Genomic_DNA"/>
</dbReference>
<reference evidence="1" key="1">
    <citation type="submission" date="2018-06" db="EMBL/GenBank/DDBJ databases">
        <authorList>
            <person name="Zhirakovskaya E."/>
        </authorList>
    </citation>
    <scope>NUCLEOTIDE SEQUENCE</scope>
</reference>
<proteinExistence type="predicted"/>
<evidence type="ECO:0000313" key="1">
    <source>
        <dbReference type="EMBL" id="VAW30544.1"/>
    </source>
</evidence>
<dbReference type="InterPro" id="IPR023614">
    <property type="entry name" value="Porin_dom_sf"/>
</dbReference>
<protein>
    <submittedName>
        <fullName evidence="1">Uncharacterized protein</fullName>
    </submittedName>
</protein>
<sequence>PLAVAQADSSVVGVMMWGADVRYSLKGWQLRGQLYYTQLYNTLQYNYFDTKGGLLGDLGRSMAGFYLEAGYNVFRLFDGLKSELMPFLRYSAFNTQYSVTQGMSQDPAYQKRVITAGLTWKLTRGVVLKTDLQFLKSGADTHYSNIFNAGFGFMF</sequence>
<organism evidence="1">
    <name type="scientific">hydrothermal vent metagenome</name>
    <dbReference type="NCBI Taxonomy" id="652676"/>
    <lineage>
        <taxon>unclassified sequences</taxon>
        <taxon>metagenomes</taxon>
        <taxon>ecological metagenomes</taxon>
    </lineage>
</organism>
<gene>
    <name evidence="1" type="ORF">MNBD_BACTEROID07-1365</name>
</gene>
<accession>A0A3B0VFJ0</accession>
<dbReference type="Gene3D" id="2.40.160.10">
    <property type="entry name" value="Porin"/>
    <property type="match status" value="1"/>
</dbReference>
<dbReference type="AlphaFoldDB" id="A0A3B0VFJ0"/>
<feature type="non-terminal residue" evidence="1">
    <location>
        <position position="1"/>
    </location>
</feature>